<dbReference type="GO" id="GO:0005524">
    <property type="term" value="F:ATP binding"/>
    <property type="evidence" value="ECO:0007669"/>
    <property type="project" value="UniProtKB-KW"/>
</dbReference>
<feature type="domain" description="AAA-ATPase-like" evidence="1">
    <location>
        <begin position="19"/>
        <end position="212"/>
    </location>
</feature>
<protein>
    <submittedName>
        <fullName evidence="2">ATP-binding protein</fullName>
    </submittedName>
</protein>
<proteinExistence type="predicted"/>
<dbReference type="Proteomes" id="UP001600943">
    <property type="component" value="Unassembled WGS sequence"/>
</dbReference>
<evidence type="ECO:0000313" key="2">
    <source>
        <dbReference type="EMBL" id="GAA6410716.1"/>
    </source>
</evidence>
<sequence length="532" mass="61692">MGIYLNPNNIGFKEAVASEIYVDKTGLIEYTNKVFGTQQKYLCVSRPRRFGKTMAASMLTAYYSCGCDSRELFRGLQIEKAESFKEHLNQHDLIFLNIQKFLSRVEKPEDLVLYLQERVLEELYENYPFLTEKEKCKPVEKKTRKLAGILEEIYKITGNQFVFIIDEWDCIFREEQHDTKAQTEYLDFLRDLLKDAEYAKLTYMTGILPIKKYGSHSALNMFMEFSMTNPKGLAEYVGFTEVEVRNLCAEFGMDFGETKQWYDGYQFRKAPHVYSPKSVVDAMLNQEFDNYWTQTETYEALRIYIDMNFHGLKDSIVRMLSGERCRINTNTFANDMTSLKTRDDVLTLLIHLGYLAYDMWKKEVFIPNAEISSEFVNAIEGAGWNAVIKAIRTSEMLLEATWKKDADAVAEGIDASHLETSVLTYNNENSLSCTITLAYYSARIYYDIFREMPTGEGFADIVFLPKINHSDKPAMIIELKWNKSAKGAINQMKEKRYIKNLESYSGNLLLVGINYNIKTKRHECVIETVEKN</sequence>
<dbReference type="SUPFAM" id="SSF52540">
    <property type="entry name" value="P-loop containing nucleoside triphosphate hydrolases"/>
    <property type="match status" value="1"/>
</dbReference>
<name>A0ABQ0BGY7_9FIRM</name>
<comment type="caution">
    <text evidence="2">The sequence shown here is derived from an EMBL/GenBank/DDBJ whole genome shotgun (WGS) entry which is preliminary data.</text>
</comment>
<dbReference type="PANTHER" id="PTHR34825">
    <property type="entry name" value="CONSERVED PROTEIN, WITH A WEAK D-GALACTARATE DEHYDRATASE/ALTRONATE HYDROLASE DOMAIN"/>
    <property type="match status" value="1"/>
</dbReference>
<organism evidence="2 3">
    <name type="scientific">Blautia hominis</name>
    <dbReference type="NCBI Taxonomy" id="2025493"/>
    <lineage>
        <taxon>Bacteria</taxon>
        <taxon>Bacillati</taxon>
        <taxon>Bacillota</taxon>
        <taxon>Clostridia</taxon>
        <taxon>Lachnospirales</taxon>
        <taxon>Lachnospiraceae</taxon>
        <taxon>Blautia</taxon>
    </lineage>
</organism>
<evidence type="ECO:0000259" key="1">
    <source>
        <dbReference type="Pfam" id="PF09820"/>
    </source>
</evidence>
<dbReference type="Pfam" id="PF08011">
    <property type="entry name" value="PDDEXK_9"/>
    <property type="match status" value="1"/>
</dbReference>
<dbReference type="InterPro" id="IPR018631">
    <property type="entry name" value="AAA-ATPase-like_dom"/>
</dbReference>
<gene>
    <name evidence="2" type="ORF">K040078D81_48330</name>
</gene>
<dbReference type="InterPro" id="IPR027417">
    <property type="entry name" value="P-loop_NTPase"/>
</dbReference>
<keyword evidence="3" id="KW-1185">Reference proteome</keyword>
<accession>A0ABQ0BGY7</accession>
<dbReference type="PANTHER" id="PTHR34825:SF1">
    <property type="entry name" value="AAA-ATPASE-LIKE DOMAIN-CONTAINING PROTEIN"/>
    <property type="match status" value="1"/>
</dbReference>
<dbReference type="RefSeq" id="WP_390409145.1">
    <property type="nucleotide sequence ID" value="NZ_BAABYW010000001.1"/>
</dbReference>
<keyword evidence="2" id="KW-0067">ATP-binding</keyword>
<dbReference type="InterPro" id="IPR012547">
    <property type="entry name" value="PDDEXK_9"/>
</dbReference>
<dbReference type="EMBL" id="BAABYW010000001">
    <property type="protein sequence ID" value="GAA6410716.1"/>
    <property type="molecule type" value="Genomic_DNA"/>
</dbReference>
<evidence type="ECO:0000313" key="3">
    <source>
        <dbReference type="Proteomes" id="UP001600943"/>
    </source>
</evidence>
<dbReference type="Pfam" id="PF09820">
    <property type="entry name" value="AAA-ATPase_like"/>
    <property type="match status" value="1"/>
</dbReference>
<keyword evidence="2" id="KW-0547">Nucleotide-binding</keyword>
<reference evidence="2 3" key="1">
    <citation type="submission" date="2024-04" db="EMBL/GenBank/DDBJ databases">
        <title>Defined microbial consortia suppress multidrug-resistant proinflammatory Enterobacteriaceae via ecological control.</title>
        <authorList>
            <person name="Furuichi M."/>
            <person name="Kawaguchi T."/>
            <person name="Pust M."/>
            <person name="Yasuma K."/>
            <person name="Plichta D."/>
            <person name="Hasegawa N."/>
            <person name="Ohya T."/>
            <person name="Bhattarai S."/>
            <person name="Sasajima S."/>
            <person name="Aoto Y."/>
            <person name="Tuganbaev T."/>
            <person name="Yaginuma M."/>
            <person name="Ueda M."/>
            <person name="Okahashi N."/>
            <person name="Amafuji K."/>
            <person name="Kiridooshi Y."/>
            <person name="Sugita K."/>
            <person name="Strazar M."/>
            <person name="Skelly A."/>
            <person name="Suda W."/>
            <person name="Hattori M."/>
            <person name="Nakamoto N."/>
            <person name="Caballero S."/>
            <person name="Norman J."/>
            <person name="Olle B."/>
            <person name="Tanoue T."/>
            <person name="Arita M."/>
            <person name="Bucci V."/>
            <person name="Atarashi K."/>
            <person name="Xavier R."/>
            <person name="Honda K."/>
        </authorList>
    </citation>
    <scope>NUCLEOTIDE SEQUENCE [LARGE SCALE GENOMIC DNA]</scope>
    <source>
        <strain evidence="3">k04-0078-D8-1</strain>
    </source>
</reference>